<comment type="caution">
    <text evidence="1">The sequence shown here is derived from an EMBL/GenBank/DDBJ whole genome shotgun (WGS) entry which is preliminary data.</text>
</comment>
<dbReference type="EMBL" id="JAEKMH010000009">
    <property type="protein sequence ID" value="MBJ3787038.1"/>
    <property type="molecule type" value="Genomic_DNA"/>
</dbReference>
<gene>
    <name evidence="1" type="ORF">JEQ47_20135</name>
</gene>
<keyword evidence="2" id="KW-1185">Reference proteome</keyword>
<accession>A0A934MM81</accession>
<evidence type="ECO:0000313" key="2">
    <source>
        <dbReference type="Proteomes" id="UP000602124"/>
    </source>
</evidence>
<organism evidence="1 2">
    <name type="scientific">Devosia sediminis</name>
    <dbReference type="NCBI Taxonomy" id="2798801"/>
    <lineage>
        <taxon>Bacteria</taxon>
        <taxon>Pseudomonadati</taxon>
        <taxon>Pseudomonadota</taxon>
        <taxon>Alphaproteobacteria</taxon>
        <taxon>Hyphomicrobiales</taxon>
        <taxon>Devosiaceae</taxon>
        <taxon>Devosia</taxon>
    </lineage>
</organism>
<name>A0A934MM81_9HYPH</name>
<dbReference type="Proteomes" id="UP000602124">
    <property type="component" value="Unassembled WGS sequence"/>
</dbReference>
<reference evidence="1" key="1">
    <citation type="submission" date="2020-12" db="EMBL/GenBank/DDBJ databases">
        <title>Devosia sp. MSA67 isolated from Mo River.</title>
        <authorList>
            <person name="Ma F."/>
            <person name="Zi Z."/>
        </authorList>
    </citation>
    <scope>NUCLEOTIDE SEQUENCE</scope>
    <source>
        <strain evidence="1">MSA67</strain>
    </source>
</reference>
<sequence length="313" mass="34202">MPSLQYTPIRGGRYCKHPVKLPRILKNRDIEQQLMSKFTVVLTTAALLAFNVSAVSAQEAEIIALGDGATITVEDYLLETSDTGPTTIVVKARPNFDPEPFGAVPSDHFARKVQPLCSDLVQFSRAAIEEEDATAVRIRWDFDPTYDTGAEGGVTISRFHEFVFALDGNLMCIPQPLGVGPDNLEPDLPSGLPVVLRYIEPGPRARQLTLTYEVAAELADISTEKLENAAIELCILHADLVLAEQNRYYGQRETELVALAFAQSDGRGQELERRVLFGVEGNRCKTGLSQPLADAIRGMVGSETSADPSEAQQ</sequence>
<dbReference type="AlphaFoldDB" id="A0A934MM81"/>
<proteinExistence type="predicted"/>
<evidence type="ECO:0000313" key="1">
    <source>
        <dbReference type="EMBL" id="MBJ3787038.1"/>
    </source>
</evidence>
<protein>
    <submittedName>
        <fullName evidence="1">Uncharacterized protein</fullName>
    </submittedName>
</protein>
<dbReference type="RefSeq" id="WP_198878218.1">
    <property type="nucleotide sequence ID" value="NZ_JAEKMH010000009.1"/>
</dbReference>